<evidence type="ECO:0000256" key="1">
    <source>
        <dbReference type="ARBA" id="ARBA00000085"/>
    </source>
</evidence>
<dbReference type="SUPFAM" id="SSF55874">
    <property type="entry name" value="ATPase domain of HSP90 chaperone/DNA topoisomerase II/histidine kinase"/>
    <property type="match status" value="1"/>
</dbReference>
<dbReference type="PANTHER" id="PTHR41523">
    <property type="entry name" value="TWO-COMPONENT SYSTEM SENSOR PROTEIN"/>
    <property type="match status" value="1"/>
</dbReference>
<dbReference type="Gene3D" id="3.30.450.20">
    <property type="entry name" value="PAS domain"/>
    <property type="match status" value="1"/>
</dbReference>
<dbReference type="Gene3D" id="3.40.50.2300">
    <property type="match status" value="1"/>
</dbReference>
<evidence type="ECO:0000313" key="13">
    <source>
        <dbReference type="Proteomes" id="UP000619041"/>
    </source>
</evidence>
<dbReference type="Pfam" id="PF00072">
    <property type="entry name" value="Response_reg"/>
    <property type="match status" value="1"/>
</dbReference>
<dbReference type="SUPFAM" id="SSF52172">
    <property type="entry name" value="CheY-like"/>
    <property type="match status" value="1"/>
</dbReference>
<dbReference type="InterPro" id="IPR005467">
    <property type="entry name" value="His_kinase_dom"/>
</dbReference>
<comment type="caution">
    <text evidence="12">The sequence shown here is derived from an EMBL/GenBank/DDBJ whole genome shotgun (WGS) entry which is preliminary data.</text>
</comment>
<dbReference type="Pfam" id="PF02518">
    <property type="entry name" value="HATPase_c"/>
    <property type="match status" value="1"/>
</dbReference>
<reference evidence="13" key="1">
    <citation type="journal article" date="2019" name="Int. J. Syst. Evol. Microbiol.">
        <title>The Global Catalogue of Microorganisms (GCM) 10K type strain sequencing project: providing services to taxonomists for standard genome sequencing and annotation.</title>
        <authorList>
            <consortium name="The Broad Institute Genomics Platform"/>
            <consortium name="The Broad Institute Genome Sequencing Center for Infectious Disease"/>
            <person name="Wu L."/>
            <person name="Ma J."/>
        </authorList>
    </citation>
    <scope>NUCLEOTIDE SEQUENCE [LARGE SCALE GENOMIC DNA]</scope>
    <source>
        <strain evidence="13">CGMCC 1.15959</strain>
    </source>
</reference>
<dbReference type="InterPro" id="IPR001789">
    <property type="entry name" value="Sig_transdc_resp-reg_receiver"/>
</dbReference>
<feature type="coiled-coil region" evidence="9">
    <location>
        <begin position="96"/>
        <end position="123"/>
    </location>
</feature>
<gene>
    <name evidence="12" type="ORF">GCM10011515_12370</name>
</gene>
<keyword evidence="5" id="KW-0547">Nucleotide-binding</keyword>
<evidence type="ECO:0000256" key="5">
    <source>
        <dbReference type="ARBA" id="ARBA00022741"/>
    </source>
</evidence>
<feature type="modified residue" description="4-aspartylphosphate" evidence="8">
    <location>
        <position position="26"/>
    </location>
</feature>
<comment type="catalytic activity">
    <reaction evidence="1">
        <text>ATP + protein L-histidine = ADP + protein N-phospho-L-histidine.</text>
        <dbReference type="EC" id="2.7.13.3"/>
    </reaction>
</comment>
<evidence type="ECO:0000256" key="8">
    <source>
        <dbReference type="PROSITE-ProRule" id="PRU00169"/>
    </source>
</evidence>
<keyword evidence="4" id="KW-0808">Transferase</keyword>
<keyword evidence="6 12" id="KW-0418">Kinase</keyword>
<dbReference type="PROSITE" id="PS50110">
    <property type="entry name" value="RESPONSE_REGULATORY"/>
    <property type="match status" value="1"/>
</dbReference>
<feature type="domain" description="Response regulatory" evidence="11">
    <location>
        <begin position="1"/>
        <end position="91"/>
    </location>
</feature>
<evidence type="ECO:0000256" key="4">
    <source>
        <dbReference type="ARBA" id="ARBA00022679"/>
    </source>
</evidence>
<keyword evidence="13" id="KW-1185">Reference proteome</keyword>
<evidence type="ECO:0000259" key="11">
    <source>
        <dbReference type="PROSITE" id="PS50110"/>
    </source>
</evidence>
<evidence type="ECO:0000313" key="12">
    <source>
        <dbReference type="EMBL" id="GGD94115.1"/>
    </source>
</evidence>
<dbReference type="GO" id="GO:0016301">
    <property type="term" value="F:kinase activity"/>
    <property type="evidence" value="ECO:0007669"/>
    <property type="project" value="UniProtKB-KW"/>
</dbReference>
<dbReference type="Pfam" id="PF07568">
    <property type="entry name" value="HisKA_2"/>
    <property type="match status" value="1"/>
</dbReference>
<keyword evidence="3 8" id="KW-0597">Phosphoprotein</keyword>
<evidence type="ECO:0000256" key="7">
    <source>
        <dbReference type="ARBA" id="ARBA00022840"/>
    </source>
</evidence>
<dbReference type="InterPro" id="IPR003594">
    <property type="entry name" value="HATPase_dom"/>
</dbReference>
<dbReference type="EC" id="2.7.13.3" evidence="2"/>
<proteinExistence type="predicted"/>
<dbReference type="InterPro" id="IPR011495">
    <property type="entry name" value="Sig_transdc_His_kin_sub2_dim/P"/>
</dbReference>
<dbReference type="CDD" id="cd00156">
    <property type="entry name" value="REC"/>
    <property type="match status" value="1"/>
</dbReference>
<evidence type="ECO:0000256" key="9">
    <source>
        <dbReference type="SAM" id="Coils"/>
    </source>
</evidence>
<dbReference type="PANTHER" id="PTHR41523:SF8">
    <property type="entry name" value="ETHYLENE RESPONSE SENSOR PROTEIN"/>
    <property type="match status" value="1"/>
</dbReference>
<dbReference type="Proteomes" id="UP000619041">
    <property type="component" value="Unassembled WGS sequence"/>
</dbReference>
<name>A0ABQ1S7M7_9SPHN</name>
<evidence type="ECO:0000256" key="2">
    <source>
        <dbReference type="ARBA" id="ARBA00012438"/>
    </source>
</evidence>
<accession>A0ABQ1S7M7</accession>
<organism evidence="12 13">
    <name type="scientific">Tsuneonella deserti</name>
    <dbReference type="NCBI Taxonomy" id="2035528"/>
    <lineage>
        <taxon>Bacteria</taxon>
        <taxon>Pseudomonadati</taxon>
        <taxon>Pseudomonadota</taxon>
        <taxon>Alphaproteobacteria</taxon>
        <taxon>Sphingomonadales</taxon>
        <taxon>Erythrobacteraceae</taxon>
        <taxon>Tsuneonella</taxon>
    </lineage>
</organism>
<dbReference type="EMBL" id="BMKL01000001">
    <property type="protein sequence ID" value="GGD94115.1"/>
    <property type="molecule type" value="Genomic_DNA"/>
</dbReference>
<evidence type="ECO:0000256" key="3">
    <source>
        <dbReference type="ARBA" id="ARBA00022553"/>
    </source>
</evidence>
<evidence type="ECO:0000259" key="10">
    <source>
        <dbReference type="PROSITE" id="PS50109"/>
    </source>
</evidence>
<keyword evidence="9" id="KW-0175">Coiled coil</keyword>
<feature type="domain" description="Histidine kinase" evidence="10">
    <location>
        <begin position="123"/>
        <end position="314"/>
    </location>
</feature>
<keyword evidence="7" id="KW-0067">ATP-binding</keyword>
<protein>
    <recommendedName>
        <fullName evidence="2">histidine kinase</fullName>
        <ecNumber evidence="2">2.7.13.3</ecNumber>
    </recommendedName>
</protein>
<dbReference type="PROSITE" id="PS50109">
    <property type="entry name" value="HIS_KIN"/>
    <property type="match status" value="1"/>
</dbReference>
<dbReference type="SMART" id="SM00387">
    <property type="entry name" value="HATPase_c"/>
    <property type="match status" value="1"/>
</dbReference>
<dbReference type="InterPro" id="IPR036890">
    <property type="entry name" value="HATPase_C_sf"/>
</dbReference>
<dbReference type="InterPro" id="IPR011006">
    <property type="entry name" value="CheY-like_superfamily"/>
</dbReference>
<sequence>MVEVAENAETGMARLREEEFDLVAIDHSMPGRSGLEMLSDIVALEEHPPVVFVTGNDDTAVAVKALHAGALDFVVKTVGDSFFDMLDGRFRQALSRDRLEQEKRLAESNLREANERLEMMVREVHHRVSNSLQMVLSFVSMQGKQSKEPAVRSALEDIQNRIKAISKVHQRLYTRGDLNTIDLDAYLATLVEDLRQSLPAPIEISLTADPVTVTPDTAVSIGVIVNELVSNAAKYAFEPGQRGRVSITLKAVADGEFTLSVEDDGQGIRKGSEPAGTGFGTRIVDAIARSLRTKVVMLDGSRGTAMQITVKKASERD</sequence>
<dbReference type="Gene3D" id="3.30.565.10">
    <property type="entry name" value="Histidine kinase-like ATPase, C-terminal domain"/>
    <property type="match status" value="1"/>
</dbReference>
<evidence type="ECO:0000256" key="6">
    <source>
        <dbReference type="ARBA" id="ARBA00022777"/>
    </source>
</evidence>